<sequence length="114" mass="12773">MNHTVHYWLLLRSSTGPGMYSYSILDFGPSEFEIRRTRRDYLRLSVYPKNALVLVQSRNSAEALKKAQATERSRKQLGAGSGNTSATVGVSAKEPEPVQNQQRNAYLKSDSAHM</sequence>
<accession>A0A845L8I2</accession>
<evidence type="ECO:0000313" key="3">
    <source>
        <dbReference type="Proteomes" id="UP000471031"/>
    </source>
</evidence>
<dbReference type="OrthoDB" id="2085695at2"/>
<proteinExistence type="predicted"/>
<evidence type="ECO:0000313" key="2">
    <source>
        <dbReference type="EMBL" id="MZP41524.1"/>
    </source>
</evidence>
<protein>
    <submittedName>
        <fullName evidence="2">Uncharacterized protein</fullName>
    </submittedName>
</protein>
<reference evidence="2 3" key="1">
    <citation type="submission" date="2020-01" db="EMBL/GenBank/DDBJ databases">
        <title>Whole genome sequence of Heliobacterium gestii DSM 11169.</title>
        <authorList>
            <person name="Kyndt J.A."/>
            <person name="Meyer T.E."/>
        </authorList>
    </citation>
    <scope>NUCLEOTIDE SEQUENCE [LARGE SCALE GENOMIC DNA]</scope>
    <source>
        <strain evidence="2 3">DSM 11169</strain>
    </source>
</reference>
<dbReference type="AlphaFoldDB" id="A0A845L8I2"/>
<gene>
    <name evidence="2" type="ORF">GTO89_00570</name>
</gene>
<dbReference type="EMBL" id="WXEX01000001">
    <property type="protein sequence ID" value="MZP41524.1"/>
    <property type="molecule type" value="Genomic_DNA"/>
</dbReference>
<feature type="compositionally biased region" description="Basic and acidic residues" evidence="1">
    <location>
        <begin position="65"/>
        <end position="74"/>
    </location>
</feature>
<name>A0A845L8I2_HELGE</name>
<comment type="caution">
    <text evidence="2">The sequence shown here is derived from an EMBL/GenBank/DDBJ whole genome shotgun (WGS) entry which is preliminary data.</text>
</comment>
<dbReference type="Proteomes" id="UP000471031">
    <property type="component" value="Unassembled WGS sequence"/>
</dbReference>
<organism evidence="2 3">
    <name type="scientific">Heliomicrobium gestii</name>
    <name type="common">Heliobacterium gestii</name>
    <dbReference type="NCBI Taxonomy" id="2699"/>
    <lineage>
        <taxon>Bacteria</taxon>
        <taxon>Bacillati</taxon>
        <taxon>Bacillota</taxon>
        <taxon>Clostridia</taxon>
        <taxon>Eubacteriales</taxon>
        <taxon>Heliobacteriaceae</taxon>
        <taxon>Heliomicrobium</taxon>
    </lineage>
</organism>
<evidence type="ECO:0000256" key="1">
    <source>
        <dbReference type="SAM" id="MobiDB-lite"/>
    </source>
</evidence>
<keyword evidence="3" id="KW-1185">Reference proteome</keyword>
<dbReference type="RefSeq" id="WP_161260111.1">
    <property type="nucleotide sequence ID" value="NZ_JAFBDC010000001.1"/>
</dbReference>
<feature type="region of interest" description="Disordered" evidence="1">
    <location>
        <begin position="65"/>
        <end position="114"/>
    </location>
</feature>